<organism evidence="2">
    <name type="scientific">viral metagenome</name>
    <dbReference type="NCBI Taxonomy" id="1070528"/>
    <lineage>
        <taxon>unclassified sequences</taxon>
        <taxon>metagenomes</taxon>
        <taxon>organismal metagenomes</taxon>
    </lineage>
</organism>
<dbReference type="AlphaFoldDB" id="A0A6C0C548"/>
<evidence type="ECO:0000256" key="1">
    <source>
        <dbReference type="SAM" id="MobiDB-lite"/>
    </source>
</evidence>
<feature type="compositionally biased region" description="Basic residues" evidence="1">
    <location>
        <begin position="241"/>
        <end position="254"/>
    </location>
</feature>
<dbReference type="EMBL" id="MN739328">
    <property type="protein sequence ID" value="QHS98899.1"/>
    <property type="molecule type" value="Genomic_DNA"/>
</dbReference>
<proteinExistence type="predicted"/>
<sequence length="385" mass="42760">MSQIKKHQGNADKANKATQELLKKAGPHIKTLQKSIEKTSEAWTNAGQMIEKISNMNDDEAAQLISAKLKTATDIMLIVLDRLKNDPELQEETKKLFCLFGESLKEAMMIITETIVEMAPPASEALIKALKTTVPLLNAAIIASWGTLQEIAFTACPPCAAVYNLVDTGGKLITQFGFLMSKVNDSAASVSEMGSAGLGVFTKKTPAIEKIINNFGEIIEHLANLTDVMANATNIENKLQKGGKKHTRKRRQKKGGNLSSMKKLIPPPTKPIPIEPSFSDVLSAWGVVGFAPFDIFNLQEEANKRNAQLQKDLAWLETHVPSENIQDVEYAVGITKNYMNKPKKGGKHKKHKKHQKRKYNKKKTKKTTLKKKNRASRRRITIKTH</sequence>
<reference evidence="2" key="1">
    <citation type="journal article" date="2020" name="Nature">
        <title>Giant virus diversity and host interactions through global metagenomics.</title>
        <authorList>
            <person name="Schulz F."/>
            <person name="Roux S."/>
            <person name="Paez-Espino D."/>
            <person name="Jungbluth S."/>
            <person name="Walsh D.A."/>
            <person name="Denef V.J."/>
            <person name="McMahon K.D."/>
            <person name="Konstantinidis K.T."/>
            <person name="Eloe-Fadrosh E.A."/>
            <person name="Kyrpides N.C."/>
            <person name="Woyke T."/>
        </authorList>
    </citation>
    <scope>NUCLEOTIDE SEQUENCE</scope>
    <source>
        <strain evidence="2">GVMAG-M-3300020185-18</strain>
    </source>
</reference>
<evidence type="ECO:0000313" key="2">
    <source>
        <dbReference type="EMBL" id="QHS98899.1"/>
    </source>
</evidence>
<accession>A0A6C0C548</accession>
<feature type="region of interest" description="Disordered" evidence="1">
    <location>
        <begin position="241"/>
        <end position="270"/>
    </location>
</feature>
<feature type="region of interest" description="Disordered" evidence="1">
    <location>
        <begin position="339"/>
        <end position="385"/>
    </location>
</feature>
<feature type="compositionally biased region" description="Basic residues" evidence="1">
    <location>
        <begin position="341"/>
        <end position="385"/>
    </location>
</feature>
<protein>
    <submittedName>
        <fullName evidence="2">Uncharacterized protein</fullName>
    </submittedName>
</protein>
<name>A0A6C0C548_9ZZZZ</name>